<dbReference type="PATRIC" id="fig|1121451.3.peg.2811"/>
<sequence>MKFDDLKCELDIMDFDSNDSGSSGMNGWSVPWADLMMVMFVLFVVLFIYSQSKENIKIIFEGNARTQVSNNPAEDLIEILSFHREAMGSSSSIVMAPQDVLYRSGDGAVSMKEEGGELKIVMRGDAFFNPGSSLFSSKTRQYLAEVAEVLKTSQHAIHIIGHTDKADSSVAGQKTAFELSARRAARVAGYFINEKSIDPVRIIVSGRGGTAPELPDDMGKVAGNNRRVEIIVINTDINAN</sequence>
<keyword evidence="11" id="KW-1185">Reference proteome</keyword>
<evidence type="ECO:0000256" key="3">
    <source>
        <dbReference type="ARBA" id="ARBA00022475"/>
    </source>
</evidence>
<evidence type="ECO:0000256" key="1">
    <source>
        <dbReference type="ARBA" id="ARBA00004162"/>
    </source>
</evidence>
<dbReference type="Gene3D" id="3.30.1330.60">
    <property type="entry name" value="OmpA-like domain"/>
    <property type="match status" value="1"/>
</dbReference>
<comment type="similarity">
    <text evidence="2">Belongs to the MotB family.</text>
</comment>
<dbReference type="PROSITE" id="PS51123">
    <property type="entry name" value="OMPA_2"/>
    <property type="match status" value="1"/>
</dbReference>
<dbReference type="STRING" id="1121451.DESAM_22600"/>
<evidence type="ECO:0000256" key="2">
    <source>
        <dbReference type="ARBA" id="ARBA00008914"/>
    </source>
</evidence>
<keyword evidence="6 7" id="KW-0472">Membrane</keyword>
<dbReference type="eggNOG" id="COG1360">
    <property type="taxonomic scope" value="Bacteria"/>
</dbReference>
<dbReference type="Pfam" id="PF13677">
    <property type="entry name" value="MotB_plug"/>
    <property type="match status" value="1"/>
</dbReference>
<organism evidence="10 11">
    <name type="scientific">Maridesulfovibrio hydrothermalis AM13 = DSM 14728</name>
    <dbReference type="NCBI Taxonomy" id="1121451"/>
    <lineage>
        <taxon>Bacteria</taxon>
        <taxon>Pseudomonadati</taxon>
        <taxon>Thermodesulfobacteriota</taxon>
        <taxon>Desulfovibrionia</taxon>
        <taxon>Desulfovibrionales</taxon>
        <taxon>Desulfovibrionaceae</taxon>
        <taxon>Maridesulfovibrio</taxon>
    </lineage>
</organism>
<dbReference type="AlphaFoldDB" id="L0RF76"/>
<feature type="transmembrane region" description="Helical" evidence="8">
    <location>
        <begin position="30"/>
        <end position="49"/>
    </location>
</feature>
<dbReference type="EMBL" id="FO203522">
    <property type="protein sequence ID" value="CCO24867.1"/>
    <property type="molecule type" value="Genomic_DNA"/>
</dbReference>
<evidence type="ECO:0000256" key="4">
    <source>
        <dbReference type="ARBA" id="ARBA00022692"/>
    </source>
</evidence>
<dbReference type="CDD" id="cd07185">
    <property type="entry name" value="OmpA_C-like"/>
    <property type="match status" value="1"/>
</dbReference>
<dbReference type="Proteomes" id="UP000010808">
    <property type="component" value="Chromosome"/>
</dbReference>
<dbReference type="KEGG" id="dhy:DESAM_22600"/>
<dbReference type="PANTHER" id="PTHR30329:SF21">
    <property type="entry name" value="LIPOPROTEIN YIAD-RELATED"/>
    <property type="match status" value="1"/>
</dbReference>
<evidence type="ECO:0000256" key="8">
    <source>
        <dbReference type="SAM" id="Phobius"/>
    </source>
</evidence>
<accession>L0RF76</accession>
<gene>
    <name evidence="10" type="ORF">DESAM_22600</name>
</gene>
<dbReference type="OrthoDB" id="9783110at2"/>
<dbReference type="HOGENOM" id="CLU_016890_0_3_7"/>
<evidence type="ECO:0000313" key="10">
    <source>
        <dbReference type="EMBL" id="CCO24867.1"/>
    </source>
</evidence>
<evidence type="ECO:0000313" key="11">
    <source>
        <dbReference type="Proteomes" id="UP000010808"/>
    </source>
</evidence>
<keyword evidence="5 8" id="KW-1133">Transmembrane helix</keyword>
<dbReference type="RefSeq" id="WP_015337465.1">
    <property type="nucleotide sequence ID" value="NC_020055.1"/>
</dbReference>
<protein>
    <submittedName>
        <fullName evidence="10">OmpA/MotB domain protein</fullName>
    </submittedName>
</protein>
<dbReference type="PANTHER" id="PTHR30329">
    <property type="entry name" value="STATOR ELEMENT OF FLAGELLAR MOTOR COMPLEX"/>
    <property type="match status" value="1"/>
</dbReference>
<name>L0RF76_9BACT</name>
<dbReference type="SUPFAM" id="SSF103088">
    <property type="entry name" value="OmpA-like"/>
    <property type="match status" value="1"/>
</dbReference>
<feature type="domain" description="OmpA-like" evidence="9">
    <location>
        <begin position="115"/>
        <end position="236"/>
    </location>
</feature>
<evidence type="ECO:0000259" key="9">
    <source>
        <dbReference type="PROSITE" id="PS51123"/>
    </source>
</evidence>
<comment type="subcellular location">
    <subcellularLocation>
        <location evidence="1">Cell membrane</location>
        <topology evidence="1">Single-pass membrane protein</topology>
    </subcellularLocation>
</comment>
<dbReference type="InterPro" id="IPR050330">
    <property type="entry name" value="Bact_OuterMem_StrucFunc"/>
</dbReference>
<reference evidence="10 11" key="1">
    <citation type="submission" date="2012-10" db="EMBL/GenBank/DDBJ databases">
        <authorList>
            <person name="Genoscope - CEA"/>
        </authorList>
    </citation>
    <scope>NUCLEOTIDE SEQUENCE [LARGE SCALE GENOMIC DNA]</scope>
    <source>
        <strain evidence="11">AM13 / DSM 14728</strain>
    </source>
</reference>
<dbReference type="InterPro" id="IPR006665">
    <property type="entry name" value="OmpA-like"/>
</dbReference>
<keyword evidence="4 8" id="KW-0812">Transmembrane</keyword>
<evidence type="ECO:0000256" key="5">
    <source>
        <dbReference type="ARBA" id="ARBA00022989"/>
    </source>
</evidence>
<proteinExistence type="inferred from homology"/>
<keyword evidence="3" id="KW-1003">Cell membrane</keyword>
<dbReference type="GO" id="GO:0005886">
    <property type="term" value="C:plasma membrane"/>
    <property type="evidence" value="ECO:0007669"/>
    <property type="project" value="UniProtKB-SubCell"/>
</dbReference>
<dbReference type="InterPro" id="IPR025713">
    <property type="entry name" value="MotB-like_N_dom"/>
</dbReference>
<evidence type="ECO:0000256" key="6">
    <source>
        <dbReference type="ARBA" id="ARBA00023136"/>
    </source>
</evidence>
<evidence type="ECO:0000256" key="7">
    <source>
        <dbReference type="PROSITE-ProRule" id="PRU00473"/>
    </source>
</evidence>
<dbReference type="InterPro" id="IPR036737">
    <property type="entry name" value="OmpA-like_sf"/>
</dbReference>
<dbReference type="Pfam" id="PF00691">
    <property type="entry name" value="OmpA"/>
    <property type="match status" value="1"/>
</dbReference>